<evidence type="ECO:0000256" key="2">
    <source>
        <dbReference type="ARBA" id="ARBA00003924"/>
    </source>
</evidence>
<gene>
    <name evidence="9 13" type="primary">aroQ</name>
    <name evidence="13" type="ordered locus">RLO149_c019120</name>
</gene>
<protein>
    <recommendedName>
        <fullName evidence="6 9">3-dehydroquinate dehydratase</fullName>
        <shortName evidence="9">3-dehydroquinase</shortName>
        <ecNumber evidence="6 9">4.2.1.10</ecNumber>
    </recommendedName>
    <alternativeName>
        <fullName evidence="9">Type II DHQase</fullName>
    </alternativeName>
</protein>
<feature type="binding site" evidence="9 11">
    <location>
        <position position="102"/>
    </location>
    <ligand>
        <name>substrate</name>
    </ligand>
</feature>
<dbReference type="NCBIfam" id="NF003806">
    <property type="entry name" value="PRK05395.1-3"/>
    <property type="match status" value="1"/>
</dbReference>
<evidence type="ECO:0000256" key="4">
    <source>
        <dbReference type="ARBA" id="ARBA00011037"/>
    </source>
</evidence>
<feature type="binding site" evidence="9 11">
    <location>
        <position position="139"/>
    </location>
    <ligand>
        <name>substrate</name>
    </ligand>
</feature>
<comment type="similarity">
    <text evidence="4 9">Belongs to the type-II 3-dehydroquinase family.</text>
</comment>
<dbReference type="AlphaFoldDB" id="F7ZK79"/>
<feature type="active site" description="Proton donor" evidence="9 10">
    <location>
        <position position="128"/>
    </location>
</feature>
<comment type="function">
    <text evidence="2 9">Catalyzes a trans-dehydration via an enolate intermediate.</text>
</comment>
<dbReference type="Gene3D" id="3.40.50.9100">
    <property type="entry name" value="Dehydroquinase, class II"/>
    <property type="match status" value="1"/>
</dbReference>
<evidence type="ECO:0000256" key="3">
    <source>
        <dbReference type="ARBA" id="ARBA00004902"/>
    </source>
</evidence>
<evidence type="ECO:0000313" key="14">
    <source>
        <dbReference type="Proteomes" id="UP000001353"/>
    </source>
</evidence>
<evidence type="ECO:0000256" key="10">
    <source>
        <dbReference type="PIRSR" id="PIRSR001399-1"/>
    </source>
</evidence>
<dbReference type="NCBIfam" id="TIGR01088">
    <property type="entry name" value="aroQ"/>
    <property type="match status" value="1"/>
</dbReference>
<evidence type="ECO:0000256" key="1">
    <source>
        <dbReference type="ARBA" id="ARBA00001864"/>
    </source>
</evidence>
<sequence length="173" mass="18929">MTPQSLSLLDRLFGTCHVTWHTLREQDIMASVLILNGPNLNLLGSRQPEVYGKTTLSDIEDMCRAHGQDTDLDVVFSQSNYEGALVDAIHAARETHVGIILNAGAYTHTSIALMDAIASVELPCIELHLSNVHAREEFRHTSYISKVCIGVICGFGAQGYVLAMDALKAHLKL</sequence>
<feature type="binding site" evidence="9 11">
    <location>
        <begin position="129"/>
        <end position="130"/>
    </location>
    <ligand>
        <name>substrate</name>
    </ligand>
</feature>
<dbReference type="eggNOG" id="COG0757">
    <property type="taxonomic scope" value="Bacteria"/>
</dbReference>
<comment type="catalytic activity">
    <reaction evidence="1 9">
        <text>3-dehydroquinate = 3-dehydroshikimate + H2O</text>
        <dbReference type="Rhea" id="RHEA:21096"/>
        <dbReference type="ChEBI" id="CHEBI:15377"/>
        <dbReference type="ChEBI" id="CHEBI:16630"/>
        <dbReference type="ChEBI" id="CHEBI:32364"/>
        <dbReference type="EC" id="4.2.1.10"/>
    </reaction>
</comment>
<evidence type="ECO:0000256" key="12">
    <source>
        <dbReference type="PIRSR" id="PIRSR001399-3"/>
    </source>
</evidence>
<reference evidence="13 14" key="1">
    <citation type="journal article" date="2011" name="BMC Genomics">
        <title>Comparative genome analysis and genome-guided physiological analysis of Roseobacter litoralis.</title>
        <authorList>
            <person name="Kalhoefer D."/>
            <person name="Thole S."/>
            <person name="Voget S."/>
            <person name="Lehmann R."/>
            <person name="Liesegang H."/>
            <person name="Wollher A."/>
            <person name="Daniel R."/>
            <person name="Simon M."/>
            <person name="Brinkhoff T."/>
        </authorList>
    </citation>
    <scope>NUCLEOTIDE SEQUENCE [LARGE SCALE GENOMIC DNA]</scope>
    <source>
        <strain evidence="14">ATCC 49566 / DSM 6996 / JCM 21268 / NBRC 15278 / OCh 149</strain>
    </source>
</reference>
<dbReference type="CDD" id="cd00466">
    <property type="entry name" value="DHQase_II"/>
    <property type="match status" value="1"/>
</dbReference>
<keyword evidence="14" id="KW-1185">Reference proteome</keyword>
<evidence type="ECO:0000256" key="9">
    <source>
        <dbReference type="HAMAP-Rule" id="MF_00169"/>
    </source>
</evidence>
<evidence type="ECO:0000313" key="13">
    <source>
        <dbReference type="EMBL" id="AEI93898.1"/>
    </source>
</evidence>
<comment type="pathway">
    <text evidence="3 9">Metabolic intermediate biosynthesis; chorismate biosynthesis; chorismate from D-erythrose 4-phosphate and phosphoenolpyruvate: step 3/7.</text>
</comment>
<feature type="active site" description="Proton acceptor" evidence="9 10">
    <location>
        <position position="51"/>
    </location>
</feature>
<dbReference type="PANTHER" id="PTHR21272:SF3">
    <property type="entry name" value="CATABOLIC 3-DEHYDROQUINASE"/>
    <property type="match status" value="1"/>
</dbReference>
<dbReference type="GO" id="GO:0009423">
    <property type="term" value="P:chorismate biosynthetic process"/>
    <property type="evidence" value="ECO:0007669"/>
    <property type="project" value="UniProtKB-UniRule"/>
</dbReference>
<dbReference type="HOGENOM" id="CLU_090968_1_0_5"/>
<evidence type="ECO:0000256" key="7">
    <source>
        <dbReference type="ARBA" id="ARBA00023141"/>
    </source>
</evidence>
<dbReference type="STRING" id="391595.RLO149_c019120"/>
<dbReference type="HAMAP" id="MF_00169">
    <property type="entry name" value="AroQ"/>
    <property type="match status" value="1"/>
</dbReference>
<dbReference type="GO" id="GO:0008652">
    <property type="term" value="P:amino acid biosynthetic process"/>
    <property type="evidence" value="ECO:0007669"/>
    <property type="project" value="UniProtKB-KW"/>
</dbReference>
<feature type="binding site" evidence="9 11">
    <location>
        <position position="115"/>
    </location>
    <ligand>
        <name>substrate</name>
    </ligand>
</feature>
<accession>F7ZK79</accession>
<feature type="site" description="Transition state stabilizer" evidence="9 12">
    <location>
        <position position="46"/>
    </location>
</feature>
<dbReference type="PANTHER" id="PTHR21272">
    <property type="entry name" value="CATABOLIC 3-DEHYDROQUINASE"/>
    <property type="match status" value="1"/>
</dbReference>
<dbReference type="SUPFAM" id="SSF52304">
    <property type="entry name" value="Type II 3-dehydroquinate dehydratase"/>
    <property type="match status" value="1"/>
</dbReference>
<dbReference type="Proteomes" id="UP000001353">
    <property type="component" value="Chromosome"/>
</dbReference>
<dbReference type="InterPro" id="IPR001874">
    <property type="entry name" value="DHquinase_II"/>
</dbReference>
<dbReference type="InterPro" id="IPR036441">
    <property type="entry name" value="DHquinase_II_sf"/>
</dbReference>
<keyword evidence="7 9" id="KW-0057">Aromatic amino acid biosynthesis</keyword>
<proteinExistence type="inferred from homology"/>
<dbReference type="NCBIfam" id="NF003805">
    <property type="entry name" value="PRK05395.1-2"/>
    <property type="match status" value="1"/>
</dbReference>
<dbReference type="InterPro" id="IPR018509">
    <property type="entry name" value="DHquinase_II_CS"/>
</dbReference>
<feature type="binding site" evidence="9 11">
    <location>
        <position position="108"/>
    </location>
    <ligand>
        <name>substrate</name>
    </ligand>
</feature>
<dbReference type="GO" id="GO:0019631">
    <property type="term" value="P:quinate catabolic process"/>
    <property type="evidence" value="ECO:0007669"/>
    <property type="project" value="TreeGrafter"/>
</dbReference>
<evidence type="ECO:0000256" key="6">
    <source>
        <dbReference type="ARBA" id="ARBA00012060"/>
    </source>
</evidence>
<evidence type="ECO:0000256" key="11">
    <source>
        <dbReference type="PIRSR" id="PIRSR001399-2"/>
    </source>
</evidence>
<dbReference type="Pfam" id="PF01220">
    <property type="entry name" value="DHquinase_II"/>
    <property type="match status" value="1"/>
</dbReference>
<dbReference type="KEGG" id="rli:RLO149_c019120"/>
<dbReference type="PIRSF" id="PIRSF001399">
    <property type="entry name" value="DHquinase_II"/>
    <property type="match status" value="1"/>
</dbReference>
<dbReference type="PROSITE" id="PS01029">
    <property type="entry name" value="DEHYDROQUINASE_II"/>
    <property type="match status" value="1"/>
</dbReference>
<comment type="subunit">
    <text evidence="5 9">Homododecamer.</text>
</comment>
<dbReference type="UniPathway" id="UPA00053">
    <property type="reaction ID" value="UER00086"/>
</dbReference>
<dbReference type="GO" id="GO:0003855">
    <property type="term" value="F:3-dehydroquinate dehydratase activity"/>
    <property type="evidence" value="ECO:0007669"/>
    <property type="project" value="UniProtKB-UniRule"/>
</dbReference>
<evidence type="ECO:0000256" key="5">
    <source>
        <dbReference type="ARBA" id="ARBA00011193"/>
    </source>
</evidence>
<keyword evidence="9" id="KW-0028">Amino-acid biosynthesis</keyword>
<keyword evidence="8 9" id="KW-0456">Lyase</keyword>
<name>F7ZK79_ROSLO</name>
<dbReference type="NCBIfam" id="NF003807">
    <property type="entry name" value="PRK05395.1-4"/>
    <property type="match status" value="1"/>
</dbReference>
<dbReference type="EC" id="4.2.1.10" evidence="6 9"/>
<evidence type="ECO:0000256" key="8">
    <source>
        <dbReference type="ARBA" id="ARBA00023239"/>
    </source>
</evidence>
<organism evidence="13 14">
    <name type="scientific">Roseobacter litoralis (strain ATCC 49566 / DSM 6996 / JCM 21268 / NBRC 15278 / OCh 149)</name>
    <dbReference type="NCBI Taxonomy" id="391595"/>
    <lineage>
        <taxon>Bacteria</taxon>
        <taxon>Pseudomonadati</taxon>
        <taxon>Pseudomonadota</taxon>
        <taxon>Alphaproteobacteria</taxon>
        <taxon>Rhodobacterales</taxon>
        <taxon>Roseobacteraceae</taxon>
        <taxon>Roseobacter</taxon>
    </lineage>
</organism>
<dbReference type="EMBL" id="CP002623">
    <property type="protein sequence ID" value="AEI93898.1"/>
    <property type="molecule type" value="Genomic_DNA"/>
</dbReference>
<dbReference type="GO" id="GO:0009073">
    <property type="term" value="P:aromatic amino acid family biosynthetic process"/>
    <property type="evidence" value="ECO:0007669"/>
    <property type="project" value="UniProtKB-KW"/>
</dbReference>